<evidence type="ECO:0000313" key="2">
    <source>
        <dbReference type="Proteomes" id="UP000033588"/>
    </source>
</evidence>
<dbReference type="EMBL" id="LACC01000051">
    <property type="protein sequence ID" value="KJZ35253.1"/>
    <property type="molecule type" value="Genomic_DNA"/>
</dbReference>
<dbReference type="Proteomes" id="UP000033588">
    <property type="component" value="Unassembled WGS sequence"/>
</dbReference>
<organism evidence="1 2">
    <name type="scientific">Pseudomonas fluorescens</name>
    <dbReference type="NCBI Taxonomy" id="294"/>
    <lineage>
        <taxon>Bacteria</taxon>
        <taxon>Pseudomonadati</taxon>
        <taxon>Pseudomonadota</taxon>
        <taxon>Gammaproteobacteria</taxon>
        <taxon>Pseudomonadales</taxon>
        <taxon>Pseudomonadaceae</taxon>
        <taxon>Pseudomonas</taxon>
    </lineage>
</organism>
<protein>
    <submittedName>
        <fullName evidence="1">Uncharacterized protein</fullName>
    </submittedName>
</protein>
<dbReference type="RefSeq" id="WP_046043806.1">
    <property type="nucleotide sequence ID" value="NZ_LACC01000051.1"/>
</dbReference>
<evidence type="ECO:0000313" key="1">
    <source>
        <dbReference type="EMBL" id="KJZ35253.1"/>
    </source>
</evidence>
<dbReference type="OrthoDB" id="7031383at2"/>
<reference evidence="1 2" key="1">
    <citation type="submission" date="2015-03" db="EMBL/GenBank/DDBJ databases">
        <title>Comparative genomics of Pseudomonas insights into diversity of traits involved in vanlence and defense.</title>
        <authorList>
            <person name="Qin Y."/>
        </authorList>
    </citation>
    <scope>NUCLEOTIDE SEQUENCE [LARGE SCALE GENOMIC DNA]</scope>
    <source>
        <strain evidence="1 2">C8</strain>
    </source>
</reference>
<comment type="caution">
    <text evidence="1">The sequence shown here is derived from an EMBL/GenBank/DDBJ whole genome shotgun (WGS) entry which is preliminary data.</text>
</comment>
<dbReference type="AlphaFoldDB" id="A0A0F4SST8"/>
<gene>
    <name evidence="1" type="ORF">VC35_27340</name>
</gene>
<sequence>MSSEQTVVPLPPPTTVPAPLSNVVGGETNLLHRTAWSDPNNPLKVCFDPWENSQPSVGDPESVQILLNDVEIGRKEWTAPIPPSDLFVAISEDKLPSGVHELRYIVTIWSGTPHESDPLVITVDKNGPLLNPSSAFVFPSAVLPPNTLTARYLEQNNDEVKVDLPVYTTPRPWDCITWYWGETRGNLNKGGVIELDEKNYELPVVVTIEGQLIRDRKDGLRYAWYEVSDRAGNVSRPPSDPVELDVAATPIPRNLPWPTVEKASGAGEQQTLDPLLATTGAVVEIPVDAVIYPGERMWVQWGEPGTLGARRIEQPISPGQRRYQVDMQAVAAHIGKTLSVQYRVIDEQDGEHFSFRRQLQVQTIPSNRFEAVRCDGLTGGNLRYSAVAPVGARLTLAKWSLITTDQWIMITMTGVGTSGDLVFEAIRKRAITAQEVVGGIGFSTDIRVPKAFLNTLRRNAPLTGKVYLSFDGGQTWPPLAAPNFPLLQLTLVD</sequence>
<dbReference type="PATRIC" id="fig|294.132.peg.5232"/>
<proteinExistence type="predicted"/>
<name>A0A0F4SST8_PSEFL</name>
<accession>A0A0F4SST8</accession>